<reference evidence="2" key="2">
    <citation type="journal article" date="2008" name="Nucleic Acids Res.">
        <title>The rice annotation project database (RAP-DB): 2008 update.</title>
        <authorList>
            <consortium name="The rice annotation project (RAP)"/>
        </authorList>
    </citation>
    <scope>GENOME REANNOTATION</scope>
    <source>
        <strain evidence="2">cv. Nipponbare</strain>
    </source>
</reference>
<reference evidence="2" key="1">
    <citation type="journal article" date="2005" name="Nature">
        <title>The map-based sequence of the rice genome.</title>
        <authorList>
            <consortium name="International rice genome sequencing project (IRGSP)"/>
            <person name="Matsumoto T."/>
            <person name="Wu J."/>
            <person name="Kanamori H."/>
            <person name="Katayose Y."/>
            <person name="Fujisawa M."/>
            <person name="Namiki N."/>
            <person name="Mizuno H."/>
            <person name="Yamamoto K."/>
            <person name="Antonio B.A."/>
            <person name="Baba T."/>
            <person name="Sakata K."/>
            <person name="Nagamura Y."/>
            <person name="Aoki H."/>
            <person name="Arikawa K."/>
            <person name="Arita K."/>
            <person name="Bito T."/>
            <person name="Chiden Y."/>
            <person name="Fujitsuka N."/>
            <person name="Fukunaka R."/>
            <person name="Hamada M."/>
            <person name="Harada C."/>
            <person name="Hayashi A."/>
            <person name="Hijishita S."/>
            <person name="Honda M."/>
            <person name="Hosokawa S."/>
            <person name="Ichikawa Y."/>
            <person name="Idonuma A."/>
            <person name="Iijima M."/>
            <person name="Ikeda M."/>
            <person name="Ikeno M."/>
            <person name="Ito K."/>
            <person name="Ito S."/>
            <person name="Ito T."/>
            <person name="Ito Y."/>
            <person name="Ito Y."/>
            <person name="Iwabuchi A."/>
            <person name="Kamiya K."/>
            <person name="Karasawa W."/>
            <person name="Kurita K."/>
            <person name="Katagiri S."/>
            <person name="Kikuta A."/>
            <person name="Kobayashi H."/>
            <person name="Kobayashi N."/>
            <person name="Machita K."/>
            <person name="Maehara T."/>
            <person name="Masukawa M."/>
            <person name="Mizubayashi T."/>
            <person name="Mukai Y."/>
            <person name="Nagasaki H."/>
            <person name="Nagata Y."/>
            <person name="Naito S."/>
            <person name="Nakashima M."/>
            <person name="Nakama Y."/>
            <person name="Nakamichi Y."/>
            <person name="Nakamura M."/>
            <person name="Meguro A."/>
            <person name="Negishi M."/>
            <person name="Ohta I."/>
            <person name="Ohta T."/>
            <person name="Okamoto M."/>
            <person name="Ono N."/>
            <person name="Saji S."/>
            <person name="Sakaguchi M."/>
            <person name="Sakai K."/>
            <person name="Shibata M."/>
            <person name="Shimokawa T."/>
            <person name="Song J."/>
            <person name="Takazaki Y."/>
            <person name="Terasawa K."/>
            <person name="Tsugane M."/>
            <person name="Tsuji K."/>
            <person name="Ueda S."/>
            <person name="Waki K."/>
            <person name="Yamagata H."/>
            <person name="Yamamoto M."/>
            <person name="Yamamoto S."/>
            <person name="Yamane H."/>
            <person name="Yoshiki S."/>
            <person name="Yoshihara R."/>
            <person name="Yukawa K."/>
            <person name="Zhong H."/>
            <person name="Yano M."/>
            <person name="Yuan Q."/>
            <person name="Ouyang S."/>
            <person name="Liu J."/>
            <person name="Jones K.M."/>
            <person name="Gansberger K."/>
            <person name="Moffat K."/>
            <person name="Hill J."/>
            <person name="Bera J."/>
            <person name="Fadrosh D."/>
            <person name="Jin S."/>
            <person name="Johri S."/>
            <person name="Kim M."/>
            <person name="Overton L."/>
            <person name="Reardon M."/>
            <person name="Tsitrin T."/>
            <person name="Vuong H."/>
            <person name="Weaver B."/>
            <person name="Ciecko A."/>
            <person name="Tallon L."/>
            <person name="Jackson J."/>
            <person name="Pai G."/>
            <person name="Aken S.V."/>
            <person name="Utterback T."/>
            <person name="Reidmuller S."/>
            <person name="Feldblyum T."/>
            <person name="Hsiao J."/>
            <person name="Zismann V."/>
            <person name="Iobst S."/>
            <person name="de Vazeille A.R."/>
            <person name="Buell C.R."/>
            <person name="Ying K."/>
            <person name="Li Y."/>
            <person name="Lu T."/>
            <person name="Huang Y."/>
            <person name="Zhao Q."/>
            <person name="Feng Q."/>
            <person name="Zhang L."/>
            <person name="Zhu J."/>
            <person name="Weng Q."/>
            <person name="Mu J."/>
            <person name="Lu Y."/>
            <person name="Fan D."/>
            <person name="Liu Y."/>
            <person name="Guan J."/>
            <person name="Zhang Y."/>
            <person name="Yu S."/>
            <person name="Liu X."/>
            <person name="Zhang Y."/>
            <person name="Hong G."/>
            <person name="Han B."/>
            <person name="Choisne N."/>
            <person name="Demange N."/>
            <person name="Orjeda G."/>
            <person name="Samain S."/>
            <person name="Cattolico L."/>
            <person name="Pelletier E."/>
            <person name="Couloux A."/>
            <person name="Segurens B."/>
            <person name="Wincker P."/>
            <person name="D'Hont A."/>
            <person name="Scarpelli C."/>
            <person name="Weissenbach J."/>
            <person name="Salanoubat M."/>
            <person name="Quetier F."/>
            <person name="Yu Y."/>
            <person name="Kim H.R."/>
            <person name="Rambo T."/>
            <person name="Currie J."/>
            <person name="Collura K."/>
            <person name="Luo M."/>
            <person name="Yang T."/>
            <person name="Ammiraju J.S.S."/>
            <person name="Engler F."/>
            <person name="Soderlund C."/>
            <person name="Wing R.A."/>
            <person name="Palmer L.E."/>
            <person name="de la Bastide M."/>
            <person name="Spiegel L."/>
            <person name="Nascimento L."/>
            <person name="Zutavern T."/>
            <person name="O'Shaughnessy A."/>
            <person name="Dike S."/>
            <person name="Dedhia N."/>
            <person name="Preston R."/>
            <person name="Balija V."/>
            <person name="McCombie W.R."/>
            <person name="Chow T."/>
            <person name="Chen H."/>
            <person name="Chung M."/>
            <person name="Chen C."/>
            <person name="Shaw J."/>
            <person name="Wu H."/>
            <person name="Hsiao K."/>
            <person name="Chao Y."/>
            <person name="Chu M."/>
            <person name="Cheng C."/>
            <person name="Hour A."/>
            <person name="Lee P."/>
            <person name="Lin S."/>
            <person name="Lin Y."/>
            <person name="Liou J."/>
            <person name="Liu S."/>
            <person name="Hsing Y."/>
            <person name="Raghuvanshi S."/>
            <person name="Mohanty A."/>
            <person name="Bharti A.K."/>
            <person name="Gaur A."/>
            <person name="Gupta V."/>
            <person name="Kumar D."/>
            <person name="Ravi V."/>
            <person name="Vij S."/>
            <person name="Kapur A."/>
            <person name="Khurana P."/>
            <person name="Khurana P."/>
            <person name="Khurana J.P."/>
            <person name="Tyagi A.K."/>
            <person name="Gaikwad K."/>
            <person name="Singh A."/>
            <person name="Dalal V."/>
            <person name="Srivastava S."/>
            <person name="Dixit A."/>
            <person name="Pal A.K."/>
            <person name="Ghazi I.A."/>
            <person name="Yadav M."/>
            <person name="Pandit A."/>
            <person name="Bhargava A."/>
            <person name="Sureshbabu K."/>
            <person name="Batra K."/>
            <person name="Sharma T.R."/>
            <person name="Mohapatra T."/>
            <person name="Singh N.K."/>
            <person name="Messing J."/>
            <person name="Nelson A.B."/>
            <person name="Fuks G."/>
            <person name="Kavchok S."/>
            <person name="Keizer G."/>
            <person name="Linton E."/>
            <person name="Llaca V."/>
            <person name="Song R."/>
            <person name="Tanyolac B."/>
            <person name="Young S."/>
            <person name="Ho-Il K."/>
            <person name="Hahn J.H."/>
            <person name="Sangsakoo G."/>
            <person name="Vanavichit A."/>
            <person name="de Mattos Luiz.A.T."/>
            <person name="Zimmer P.D."/>
            <person name="Malone G."/>
            <person name="Dellagostin O."/>
            <person name="de Oliveira A.C."/>
            <person name="Bevan M."/>
            <person name="Bancroft I."/>
            <person name="Minx P."/>
            <person name="Cordum H."/>
            <person name="Wilson R."/>
            <person name="Cheng Z."/>
            <person name="Jin W."/>
            <person name="Jiang J."/>
            <person name="Leong S.A."/>
            <person name="Iwama H."/>
            <person name="Gojobori T."/>
            <person name="Itoh T."/>
            <person name="Niimura Y."/>
            <person name="Fujii Y."/>
            <person name="Habara T."/>
            <person name="Sakai H."/>
            <person name="Sato Y."/>
            <person name="Wilson G."/>
            <person name="Kumar K."/>
            <person name="McCouch S."/>
            <person name="Juretic N."/>
            <person name="Hoen D."/>
            <person name="Wright S."/>
            <person name="Bruskiewich R."/>
            <person name="Bureau T."/>
            <person name="Miyao A."/>
            <person name="Hirochika H."/>
            <person name="Nishikawa T."/>
            <person name="Kadowaki K."/>
            <person name="Sugiura M."/>
            <person name="Burr B."/>
            <person name="Sasaki T."/>
        </authorList>
    </citation>
    <scope>NUCLEOTIDE SEQUENCE [LARGE SCALE GENOMIC DNA]</scope>
    <source>
        <strain evidence="2">cv. Nipponbare</strain>
    </source>
</reference>
<sequence>MASASFFHYPKANYVLDDQRQRGMGGRPCARAACGEQGERGGDILLARGREGAIDLRS</sequence>
<accession>Q5SNC7</accession>
<gene>
    <name evidence="1" type="primary">OSJNBa0014B15.16</name>
</gene>
<dbReference type="AlphaFoldDB" id="Q5SNC7"/>
<dbReference type="EMBL" id="AP002854">
    <property type="protein sequence ID" value="BAD72279.1"/>
    <property type="molecule type" value="Genomic_DNA"/>
</dbReference>
<evidence type="ECO:0000313" key="2">
    <source>
        <dbReference type="Proteomes" id="UP000000763"/>
    </source>
</evidence>
<proteinExistence type="predicted"/>
<protein>
    <submittedName>
        <fullName evidence="1">Uncharacterized protein</fullName>
    </submittedName>
</protein>
<dbReference type="Proteomes" id="UP000000763">
    <property type="component" value="Chromosome 6"/>
</dbReference>
<organism evidence="1 2">
    <name type="scientific">Oryza sativa subsp. japonica</name>
    <name type="common">Rice</name>
    <dbReference type="NCBI Taxonomy" id="39947"/>
    <lineage>
        <taxon>Eukaryota</taxon>
        <taxon>Viridiplantae</taxon>
        <taxon>Streptophyta</taxon>
        <taxon>Embryophyta</taxon>
        <taxon>Tracheophyta</taxon>
        <taxon>Spermatophyta</taxon>
        <taxon>Magnoliopsida</taxon>
        <taxon>Liliopsida</taxon>
        <taxon>Poales</taxon>
        <taxon>Poaceae</taxon>
        <taxon>BOP clade</taxon>
        <taxon>Oryzoideae</taxon>
        <taxon>Oryzeae</taxon>
        <taxon>Oryzinae</taxon>
        <taxon>Oryza</taxon>
        <taxon>Oryza sativa</taxon>
    </lineage>
</organism>
<evidence type="ECO:0000313" key="1">
    <source>
        <dbReference type="EMBL" id="BAD72279.1"/>
    </source>
</evidence>
<name>Q5SNC7_ORYSJ</name>